<dbReference type="Proteomes" id="UP000618733">
    <property type="component" value="Unassembled WGS sequence"/>
</dbReference>
<gene>
    <name evidence="2" type="ORF">JD292_09560</name>
</gene>
<dbReference type="AlphaFoldDB" id="A0A934QEX0"/>
<feature type="domain" description="Amidohydrolase-related" evidence="1">
    <location>
        <begin position="54"/>
        <end position="339"/>
    </location>
</feature>
<comment type="caution">
    <text evidence="2">The sequence shown here is derived from an EMBL/GenBank/DDBJ whole genome shotgun (WGS) entry which is preliminary data.</text>
</comment>
<name>A0A934QEX0_9MICO</name>
<dbReference type="PANTHER" id="PTHR43135:SF3">
    <property type="entry name" value="ALPHA-D-RIBOSE 1-METHYLPHOSPHONATE 5-TRIPHOSPHATE DIPHOSPHATASE"/>
    <property type="match status" value="1"/>
</dbReference>
<sequence length="389" mass="39751">MTPKGRNVTVFDAEAARRSGTTRAVRRMRTDGSFAPAIELPVPAELPGSGELWAVPGLVDAHVHAAWHDFDAADRSARSARETTRLTSAALRTMFAAGFTRVRDAGGLLPGQLAEAAEHAGGSGASPFAARAELSHALLDRAAAAAAGGLDAAVEGVLADGANWVKLVGTAGVAAPAGARLEPVFTAAEVRDAVQRAHAAGAEVMMHAWGGAAIDDAIEAGVRSIEHGMYLSAAQASRAAERGTFFVPTIRIYRLVLAMIDRGELPAAFRPRVADAVAAHPVAVRVARDAGVPIAVGTDSGTPEQHGSGWHELAALVEAGLTPGEALEAATAVGAALLDGPRGGLAADAVLLTRAPDSAEALRDPELVAAVIRGGAPDLITEPTERNPK</sequence>
<dbReference type="GO" id="GO:0016787">
    <property type="term" value="F:hydrolase activity"/>
    <property type="evidence" value="ECO:0007669"/>
    <property type="project" value="InterPro"/>
</dbReference>
<dbReference type="SUPFAM" id="SSF51556">
    <property type="entry name" value="Metallo-dependent hydrolases"/>
    <property type="match status" value="1"/>
</dbReference>
<evidence type="ECO:0000313" key="3">
    <source>
        <dbReference type="Proteomes" id="UP000618733"/>
    </source>
</evidence>
<dbReference type="Pfam" id="PF01979">
    <property type="entry name" value="Amidohydro_1"/>
    <property type="match status" value="1"/>
</dbReference>
<dbReference type="InterPro" id="IPR006680">
    <property type="entry name" value="Amidohydro-rel"/>
</dbReference>
<dbReference type="EMBL" id="JAEHOI010000009">
    <property type="protein sequence ID" value="MBK0422319.1"/>
    <property type="molecule type" value="Genomic_DNA"/>
</dbReference>
<proteinExistence type="predicted"/>
<accession>A0A934QEX0</accession>
<dbReference type="InterPro" id="IPR032466">
    <property type="entry name" value="Metal_Hydrolase"/>
</dbReference>
<keyword evidence="3" id="KW-1185">Reference proteome</keyword>
<reference evidence="2" key="1">
    <citation type="submission" date="2020-12" db="EMBL/GenBank/DDBJ databases">
        <title>Leucobacter sp. CAS2, isolated from Chromium sludge.</title>
        <authorList>
            <person name="Xu Z."/>
        </authorList>
    </citation>
    <scope>NUCLEOTIDE SEQUENCE</scope>
    <source>
        <strain evidence="2">CSA2</strain>
    </source>
</reference>
<dbReference type="PANTHER" id="PTHR43135">
    <property type="entry name" value="ALPHA-D-RIBOSE 1-METHYLPHOSPHONATE 5-TRIPHOSPHATE DIPHOSPHATASE"/>
    <property type="match status" value="1"/>
</dbReference>
<organism evidence="2 3">
    <name type="scientific">Leucobacter edaphi</name>
    <dbReference type="NCBI Taxonomy" id="2796472"/>
    <lineage>
        <taxon>Bacteria</taxon>
        <taxon>Bacillati</taxon>
        <taxon>Actinomycetota</taxon>
        <taxon>Actinomycetes</taxon>
        <taxon>Micrococcales</taxon>
        <taxon>Microbacteriaceae</taxon>
        <taxon>Leucobacter</taxon>
    </lineage>
</organism>
<dbReference type="InterPro" id="IPR051781">
    <property type="entry name" value="Metallo-dep_Hydrolase"/>
</dbReference>
<evidence type="ECO:0000313" key="2">
    <source>
        <dbReference type="EMBL" id="MBK0422319.1"/>
    </source>
</evidence>
<protein>
    <submittedName>
        <fullName evidence="2">Amidohydrolase family protein</fullName>
    </submittedName>
</protein>
<evidence type="ECO:0000259" key="1">
    <source>
        <dbReference type="Pfam" id="PF01979"/>
    </source>
</evidence>
<dbReference type="Gene3D" id="3.20.20.140">
    <property type="entry name" value="Metal-dependent hydrolases"/>
    <property type="match status" value="1"/>
</dbReference>